<evidence type="ECO:0000256" key="4">
    <source>
        <dbReference type="RuleBase" id="RU364078"/>
    </source>
</evidence>
<feature type="domain" description="Flavoprotein" evidence="5">
    <location>
        <begin position="5"/>
        <end position="177"/>
    </location>
</feature>
<dbReference type="AlphaFoldDB" id="A0A1X6Z1D4"/>
<feature type="active site" description="Proton donor" evidence="3">
    <location>
        <position position="157"/>
    </location>
</feature>
<keyword evidence="3" id="KW-0460">Magnesium</keyword>
<dbReference type="EC" id="4.1.1.36" evidence="3"/>
<evidence type="ECO:0000313" key="8">
    <source>
        <dbReference type="Proteomes" id="UP000193963"/>
    </source>
</evidence>
<dbReference type="PANTHER" id="PTHR14359:SF6">
    <property type="entry name" value="PHOSPHOPANTOTHENOYLCYSTEINE DECARBOXYLASE"/>
    <property type="match status" value="1"/>
</dbReference>
<feature type="binding site" evidence="3">
    <location>
        <begin position="304"/>
        <end position="307"/>
    </location>
    <ligand>
        <name>CTP</name>
        <dbReference type="ChEBI" id="CHEBI:37563"/>
    </ligand>
</feature>
<dbReference type="InterPro" id="IPR035929">
    <property type="entry name" value="CoaB-like_sf"/>
</dbReference>
<dbReference type="NCBIfam" id="TIGR00521">
    <property type="entry name" value="coaBC_dfp"/>
    <property type="match status" value="1"/>
</dbReference>
<reference evidence="7 8" key="1">
    <citation type="submission" date="2017-03" db="EMBL/GenBank/DDBJ databases">
        <authorList>
            <person name="Afonso C.L."/>
            <person name="Miller P.J."/>
            <person name="Scott M.A."/>
            <person name="Spackman E."/>
            <person name="Goraichik I."/>
            <person name="Dimitrov K.M."/>
            <person name="Suarez D.L."/>
            <person name="Swayne D.E."/>
        </authorList>
    </citation>
    <scope>NUCLEOTIDE SEQUENCE [LARGE SCALE GENOMIC DNA]</scope>
    <source>
        <strain evidence="7 8">CECT 7751</strain>
    </source>
</reference>
<dbReference type="GO" id="GO:0010181">
    <property type="term" value="F:FMN binding"/>
    <property type="evidence" value="ECO:0007669"/>
    <property type="project" value="UniProtKB-UniRule"/>
</dbReference>
<feature type="binding site" evidence="3">
    <location>
        <position position="324"/>
    </location>
    <ligand>
        <name>CTP</name>
        <dbReference type="ChEBI" id="CHEBI:37563"/>
    </ligand>
</feature>
<comment type="catalytic activity">
    <reaction evidence="3 4">
        <text>(R)-4'-phosphopantothenate + L-cysteine + CTP = N-[(R)-4-phosphopantothenoyl]-L-cysteine + CMP + diphosphate + H(+)</text>
        <dbReference type="Rhea" id="RHEA:19397"/>
        <dbReference type="ChEBI" id="CHEBI:10986"/>
        <dbReference type="ChEBI" id="CHEBI:15378"/>
        <dbReference type="ChEBI" id="CHEBI:33019"/>
        <dbReference type="ChEBI" id="CHEBI:35235"/>
        <dbReference type="ChEBI" id="CHEBI:37563"/>
        <dbReference type="ChEBI" id="CHEBI:59458"/>
        <dbReference type="ChEBI" id="CHEBI:60377"/>
        <dbReference type="EC" id="6.3.2.5"/>
    </reaction>
</comment>
<dbReference type="Gene3D" id="3.40.50.10300">
    <property type="entry name" value="CoaB-like"/>
    <property type="match status" value="1"/>
</dbReference>
<comment type="function">
    <text evidence="3">Catalyzes two sequential steps in the biosynthesis of coenzyme A. In the first step cysteine is conjugated to 4'-phosphopantothenate to form 4-phosphopantothenoylcysteine. In the second step the latter compound is decarboxylated to form 4'-phosphopantotheine.</text>
</comment>
<comment type="similarity">
    <text evidence="3 4">In the C-terminal section; belongs to the PPC synthetase family.</text>
</comment>
<feature type="binding site" evidence="3">
    <location>
        <position position="286"/>
    </location>
    <ligand>
        <name>CTP</name>
        <dbReference type="ChEBI" id="CHEBI:37563"/>
    </ligand>
</feature>
<dbReference type="Pfam" id="PF02441">
    <property type="entry name" value="Flavoprotein"/>
    <property type="match status" value="1"/>
</dbReference>
<feature type="binding site" evidence="3">
    <location>
        <position position="342"/>
    </location>
    <ligand>
        <name>CTP</name>
        <dbReference type="ChEBI" id="CHEBI:37563"/>
    </ligand>
</feature>
<gene>
    <name evidence="3 7" type="primary">coaBC</name>
    <name evidence="7" type="ORF">PSM7751_01699</name>
</gene>
<sequence>MLAGKRILLIVGGGIAAFKIPQLIRLLRGQGAAVTPVMTRAAGEFVTPLTLAALAGEKVHEALFDLTSEAEMGHIELSRSADLVAVAPATADLMAKMAQGHADDLASTLLLATDTPVLIAPAMNVRMWEHAATQRNIATLKSDGIAFTGPDEGDMACGEYGPGRMSEPEVILQAIRAHFTAGPLSGRRVLVTSGPTHEPIDPVRYIANRSSGAQGTAIARALADLGADVTFVTGPADVPPPAGVEVVRVETAQQMLEAVEAAGPVEAAVFAAAVADWRVASASTSKIKKQSGAPLPVLEFAENPDILATISHKTTGRPRLVVGFAAETDDVVAHATAKRARKGCDWILANDVSPATGIMGGTENAVVLISDAGAEDWPRMDKTAVAQRLAARIAEALTA</sequence>
<keyword evidence="2 3" id="KW-0456">Lyase</keyword>
<protein>
    <recommendedName>
        <fullName evidence="3">Coenzyme A biosynthesis bifunctional protein CoaBC</fullName>
    </recommendedName>
    <alternativeName>
        <fullName evidence="3">DNA/pantothenate metabolism flavoprotein</fullName>
    </alternativeName>
    <alternativeName>
        <fullName evidence="3">Phosphopantothenoylcysteine synthetase/decarboxylase</fullName>
        <shortName evidence="3">PPCS-PPCDC</shortName>
    </alternativeName>
    <domain>
        <recommendedName>
            <fullName evidence="3">Phosphopantothenoylcysteine decarboxylase</fullName>
            <shortName evidence="3">PPC decarboxylase</shortName>
            <shortName evidence="3">PPC-DC</shortName>
            <ecNumber evidence="3">4.1.1.36</ecNumber>
        </recommendedName>
        <alternativeName>
            <fullName evidence="3">CoaC</fullName>
        </alternativeName>
    </domain>
    <domain>
        <recommendedName>
            <fullName evidence="3">Phosphopantothenate--cysteine ligase</fullName>
            <ecNumber evidence="3">6.3.2.5</ecNumber>
        </recommendedName>
        <alternativeName>
            <fullName evidence="3">CoaB</fullName>
        </alternativeName>
        <alternativeName>
            <fullName evidence="3">Phosphopantothenoylcysteine synthetase</fullName>
            <shortName evidence="3">PPC synthetase</shortName>
            <shortName evidence="3">PPC-S</shortName>
        </alternativeName>
    </domain>
</protein>
<dbReference type="SUPFAM" id="SSF102645">
    <property type="entry name" value="CoaB-like"/>
    <property type="match status" value="1"/>
</dbReference>
<dbReference type="GO" id="GO:0071513">
    <property type="term" value="C:phosphopantothenoylcysteine decarboxylase complex"/>
    <property type="evidence" value="ECO:0007669"/>
    <property type="project" value="TreeGrafter"/>
</dbReference>
<dbReference type="UniPathway" id="UPA00241">
    <property type="reaction ID" value="UER00353"/>
</dbReference>
<proteinExistence type="inferred from homology"/>
<dbReference type="GO" id="GO:0046872">
    <property type="term" value="F:metal ion binding"/>
    <property type="evidence" value="ECO:0007669"/>
    <property type="project" value="UniProtKB-KW"/>
</dbReference>
<evidence type="ECO:0000259" key="6">
    <source>
        <dbReference type="Pfam" id="PF04127"/>
    </source>
</evidence>
<feature type="binding site" evidence="3">
    <location>
        <position position="276"/>
    </location>
    <ligand>
        <name>CTP</name>
        <dbReference type="ChEBI" id="CHEBI:37563"/>
    </ligand>
</feature>
<name>A0A1X6Z1D4_9RHOB</name>
<feature type="region of interest" description="Phosphopantothenoylcysteine decarboxylase" evidence="3">
    <location>
        <begin position="1"/>
        <end position="188"/>
    </location>
</feature>
<evidence type="ECO:0000256" key="3">
    <source>
        <dbReference type="HAMAP-Rule" id="MF_02225"/>
    </source>
</evidence>
<keyword evidence="8" id="KW-1185">Reference proteome</keyword>
<dbReference type="EMBL" id="FWFN01000003">
    <property type="protein sequence ID" value="SLN38023.1"/>
    <property type="molecule type" value="Genomic_DNA"/>
</dbReference>
<comment type="similarity">
    <text evidence="3 4">In the N-terminal section; belongs to the HFCD (homo-oligomeric flavin containing Cys decarboxylase) superfamily.</text>
</comment>
<comment type="cofactor">
    <cofactor evidence="3">
        <name>FMN</name>
        <dbReference type="ChEBI" id="CHEBI:58210"/>
    </cofactor>
    <text evidence="3">Binds 1 FMN per subunit.</text>
</comment>
<dbReference type="InterPro" id="IPR003382">
    <property type="entry name" value="Flavoprotein"/>
</dbReference>
<dbReference type="OrthoDB" id="9802554at2"/>
<keyword evidence="3 4" id="KW-0436">Ligase</keyword>
<dbReference type="GO" id="GO:0004633">
    <property type="term" value="F:phosphopantothenoylcysteine decarboxylase activity"/>
    <property type="evidence" value="ECO:0007669"/>
    <property type="project" value="UniProtKB-UniRule"/>
</dbReference>
<dbReference type="GO" id="GO:0015941">
    <property type="term" value="P:pantothenate catabolic process"/>
    <property type="evidence" value="ECO:0007669"/>
    <property type="project" value="InterPro"/>
</dbReference>
<accession>A0A1X6Z1D4</accession>
<keyword evidence="1 3" id="KW-0210">Decarboxylase</keyword>
<comment type="pathway">
    <text evidence="3 4">Cofactor biosynthesis; coenzyme A biosynthesis; CoA from (R)-pantothenate: step 2/5.</text>
</comment>
<keyword evidence="3" id="KW-0479">Metal-binding</keyword>
<comment type="caution">
    <text evidence="3">Lacks conserved residue(s) required for the propagation of feature annotation.</text>
</comment>
<dbReference type="InterPro" id="IPR005252">
    <property type="entry name" value="CoaBC"/>
</dbReference>
<keyword evidence="3" id="KW-0511">Multifunctional enzyme</keyword>
<dbReference type="InterPro" id="IPR007085">
    <property type="entry name" value="DNA/pantothenate-metab_flavo_C"/>
</dbReference>
<dbReference type="GO" id="GO:0015937">
    <property type="term" value="P:coenzyme A biosynthetic process"/>
    <property type="evidence" value="ECO:0007669"/>
    <property type="project" value="UniProtKB-UniRule"/>
</dbReference>
<feature type="region of interest" description="Phosphopantothenate--cysteine ligase" evidence="3">
    <location>
        <begin position="189"/>
        <end position="399"/>
    </location>
</feature>
<dbReference type="Gene3D" id="3.40.50.1950">
    <property type="entry name" value="Flavin prenyltransferase-like"/>
    <property type="match status" value="1"/>
</dbReference>
<dbReference type="GO" id="GO:0004632">
    <property type="term" value="F:phosphopantothenate--cysteine ligase activity"/>
    <property type="evidence" value="ECO:0007669"/>
    <property type="project" value="UniProtKB-UniRule"/>
</dbReference>
<evidence type="ECO:0000256" key="1">
    <source>
        <dbReference type="ARBA" id="ARBA00022793"/>
    </source>
</evidence>
<evidence type="ECO:0000256" key="2">
    <source>
        <dbReference type="ARBA" id="ARBA00023239"/>
    </source>
</evidence>
<comment type="cofactor">
    <cofactor evidence="3">
        <name>Mg(2+)</name>
        <dbReference type="ChEBI" id="CHEBI:18420"/>
    </cofactor>
</comment>
<dbReference type="RefSeq" id="WP_085887574.1">
    <property type="nucleotide sequence ID" value="NZ_FWFN01000003.1"/>
</dbReference>
<dbReference type="Pfam" id="PF04127">
    <property type="entry name" value="DFP"/>
    <property type="match status" value="1"/>
</dbReference>
<dbReference type="PANTHER" id="PTHR14359">
    <property type="entry name" value="HOMO-OLIGOMERIC FLAVIN CONTAINING CYS DECARBOXYLASE FAMILY"/>
    <property type="match status" value="1"/>
</dbReference>
<dbReference type="SUPFAM" id="SSF52507">
    <property type="entry name" value="Homo-oligomeric flavin-containing Cys decarboxylases, HFCD"/>
    <property type="match status" value="1"/>
</dbReference>
<evidence type="ECO:0000259" key="5">
    <source>
        <dbReference type="Pfam" id="PF02441"/>
    </source>
</evidence>
<dbReference type="EC" id="6.3.2.5" evidence="3"/>
<feature type="binding site" evidence="3">
    <location>
        <position position="338"/>
    </location>
    <ligand>
        <name>CTP</name>
        <dbReference type="ChEBI" id="CHEBI:37563"/>
    </ligand>
</feature>
<dbReference type="InterPro" id="IPR036551">
    <property type="entry name" value="Flavin_trans-like"/>
</dbReference>
<keyword evidence="3 4" id="KW-0288">FMN</keyword>
<comment type="function">
    <text evidence="4">Catalyzes two steps in the biosynthesis of coenzyme A. In the first step cysteine is conjugated to 4'-phosphopantothenate to form 4-phosphopantothenoylcysteine, in the latter compound is decarboxylated to form 4'-phosphopantotheine.</text>
</comment>
<organism evidence="7 8">
    <name type="scientific">Pseudooceanicola marinus</name>
    <dbReference type="NCBI Taxonomy" id="396013"/>
    <lineage>
        <taxon>Bacteria</taxon>
        <taxon>Pseudomonadati</taxon>
        <taxon>Pseudomonadota</taxon>
        <taxon>Alphaproteobacteria</taxon>
        <taxon>Rhodobacterales</taxon>
        <taxon>Paracoccaceae</taxon>
        <taxon>Pseudooceanicola</taxon>
    </lineage>
</organism>
<comment type="pathway">
    <text evidence="3 4">Cofactor biosynthesis; coenzyme A biosynthesis; CoA from (R)-pantothenate: step 3/5.</text>
</comment>
<comment type="catalytic activity">
    <reaction evidence="3 4">
        <text>N-[(R)-4-phosphopantothenoyl]-L-cysteine + H(+) = (R)-4'-phosphopantetheine + CO2</text>
        <dbReference type="Rhea" id="RHEA:16793"/>
        <dbReference type="ChEBI" id="CHEBI:15378"/>
        <dbReference type="ChEBI" id="CHEBI:16526"/>
        <dbReference type="ChEBI" id="CHEBI:59458"/>
        <dbReference type="ChEBI" id="CHEBI:61723"/>
        <dbReference type="EC" id="4.1.1.36"/>
    </reaction>
</comment>
<dbReference type="HAMAP" id="MF_02225">
    <property type="entry name" value="CoaBC"/>
    <property type="match status" value="1"/>
</dbReference>
<keyword evidence="3 4" id="KW-0285">Flavoprotein</keyword>
<feature type="domain" description="DNA/pantothenate metabolism flavoprotein C-terminal" evidence="6">
    <location>
        <begin position="184"/>
        <end position="395"/>
    </location>
</feature>
<dbReference type="Proteomes" id="UP000193963">
    <property type="component" value="Unassembled WGS sequence"/>
</dbReference>
<evidence type="ECO:0000313" key="7">
    <source>
        <dbReference type="EMBL" id="SLN38023.1"/>
    </source>
</evidence>